<keyword evidence="3" id="KW-1185">Reference proteome</keyword>
<dbReference type="AlphaFoldDB" id="J3L0U8"/>
<name>J3L0U8_ORYBR</name>
<accession>J3L0U8</accession>
<dbReference type="EnsemblPlants" id="OB01G28540.1">
    <property type="protein sequence ID" value="OB01G28540.1"/>
    <property type="gene ID" value="OB01G28540"/>
</dbReference>
<keyword evidence="1" id="KW-0732">Signal</keyword>
<organism evidence="2">
    <name type="scientific">Oryza brachyantha</name>
    <name type="common">malo sina</name>
    <dbReference type="NCBI Taxonomy" id="4533"/>
    <lineage>
        <taxon>Eukaryota</taxon>
        <taxon>Viridiplantae</taxon>
        <taxon>Streptophyta</taxon>
        <taxon>Embryophyta</taxon>
        <taxon>Tracheophyta</taxon>
        <taxon>Spermatophyta</taxon>
        <taxon>Magnoliopsida</taxon>
        <taxon>Liliopsida</taxon>
        <taxon>Poales</taxon>
        <taxon>Poaceae</taxon>
        <taxon>BOP clade</taxon>
        <taxon>Oryzoideae</taxon>
        <taxon>Oryzeae</taxon>
        <taxon>Oryzinae</taxon>
        <taxon>Oryza</taxon>
    </lineage>
</organism>
<evidence type="ECO:0000256" key="1">
    <source>
        <dbReference type="SAM" id="SignalP"/>
    </source>
</evidence>
<evidence type="ECO:0000313" key="3">
    <source>
        <dbReference type="Proteomes" id="UP000006038"/>
    </source>
</evidence>
<reference evidence="2" key="2">
    <citation type="submission" date="2013-04" db="UniProtKB">
        <authorList>
            <consortium name="EnsemblPlants"/>
        </authorList>
    </citation>
    <scope>IDENTIFICATION</scope>
</reference>
<sequence>MAKSMALILVVIAVAVMLVPAVESTDKLDPYAVGGFILGRHIAENPQASIVSMLKSAAKCRVNIDRCISETNDYIRKALDGVVAAALPAKKKETEEATLVQTNIAADHLVSAKATGDVDKVATVSITYRMAADAVLEASPDEKFLAMKVTFKLAADPIA</sequence>
<dbReference type="eggNOG" id="ENOG502R4CT">
    <property type="taxonomic scope" value="Eukaryota"/>
</dbReference>
<evidence type="ECO:0008006" key="4">
    <source>
        <dbReference type="Google" id="ProtNLM"/>
    </source>
</evidence>
<proteinExistence type="predicted"/>
<dbReference type="Proteomes" id="UP000006038">
    <property type="component" value="Chromosome 1"/>
</dbReference>
<evidence type="ECO:0000313" key="2">
    <source>
        <dbReference type="EnsemblPlants" id="OB01G28540.1"/>
    </source>
</evidence>
<reference evidence="2" key="1">
    <citation type="journal article" date="2013" name="Nat. Commun.">
        <title>Whole-genome sequencing of Oryza brachyantha reveals mechanisms underlying Oryza genome evolution.</title>
        <authorList>
            <person name="Chen J."/>
            <person name="Huang Q."/>
            <person name="Gao D."/>
            <person name="Wang J."/>
            <person name="Lang Y."/>
            <person name="Liu T."/>
            <person name="Li B."/>
            <person name="Bai Z."/>
            <person name="Luis Goicoechea J."/>
            <person name="Liang C."/>
            <person name="Chen C."/>
            <person name="Zhang W."/>
            <person name="Sun S."/>
            <person name="Liao Y."/>
            <person name="Zhang X."/>
            <person name="Yang L."/>
            <person name="Song C."/>
            <person name="Wang M."/>
            <person name="Shi J."/>
            <person name="Liu G."/>
            <person name="Liu J."/>
            <person name="Zhou H."/>
            <person name="Zhou W."/>
            <person name="Yu Q."/>
            <person name="An N."/>
            <person name="Chen Y."/>
            <person name="Cai Q."/>
            <person name="Wang B."/>
            <person name="Liu B."/>
            <person name="Min J."/>
            <person name="Huang Y."/>
            <person name="Wu H."/>
            <person name="Li Z."/>
            <person name="Zhang Y."/>
            <person name="Yin Y."/>
            <person name="Song W."/>
            <person name="Jiang J."/>
            <person name="Jackson S.A."/>
            <person name="Wing R.A."/>
            <person name="Wang J."/>
            <person name="Chen M."/>
        </authorList>
    </citation>
    <scope>NUCLEOTIDE SEQUENCE [LARGE SCALE GENOMIC DNA]</scope>
    <source>
        <strain evidence="2">cv. IRGC 101232</strain>
    </source>
</reference>
<dbReference type="HOGENOM" id="CLU_140629_0_0_1"/>
<dbReference type="Gramene" id="OB01G28540.1">
    <property type="protein sequence ID" value="OB01G28540.1"/>
    <property type="gene ID" value="OB01G28540"/>
</dbReference>
<dbReference type="OMA" id="SPMECAN"/>
<feature type="chain" id="PRO_5003772290" description="Pectinesterase inhibitor domain-containing protein" evidence="1">
    <location>
        <begin position="22"/>
        <end position="159"/>
    </location>
</feature>
<feature type="signal peptide" evidence="1">
    <location>
        <begin position="1"/>
        <end position="21"/>
    </location>
</feature>
<protein>
    <recommendedName>
        <fullName evidence="4">Pectinesterase inhibitor domain-containing protein</fullName>
    </recommendedName>
</protein>